<dbReference type="SUPFAM" id="SSF56112">
    <property type="entry name" value="Protein kinase-like (PK-like)"/>
    <property type="match status" value="1"/>
</dbReference>
<gene>
    <name evidence="2" type="ORF">PNOK_0398500</name>
</gene>
<keyword evidence="3" id="KW-1185">Reference proteome</keyword>
<sequence length="658" mass="77507">MKSIVRVLDEDTTLKSKRTLDFRLGGWRHKEICEFDPDAVLCSRDPSDSYINKKKKKRVIWSNAAIPISFMSDDEEDLYPIIEPLQTPGPYIETKYESLKDYRDDGTQGIILQMLRIMYDDIRRRFIFGIHISETSMRMWYCHRTSLFVGEEIPINKEYDTIVRILLSLMYASKEDLGWDPTICMNLGDNSKKATYTFDIAGLKVITDPSSLICDDRAFELHGSATRVFSGHVLIDGKKDKEVVLKDFWMAEDQKPDPQILTEILESISNEDDRRFVKDHMLWPIGYERVRIRGVEDHTEMVMQRGNFPKGSTWQAVGVPLFSREGAHGLLGFYWEDITNGAPYTDRYHYRIIYGIKGRTFDIVENSSDMFRVLSDTFSTLQRIHSAGWVHGDLSPWNVYSYKDPYTNETRGIIGDFGSARKIVANGNKKSDKRQLVKLQPFLAAEVLGGYYLYKERERSPSLSSDSDLCRKNYRAKIKEKFKHSKRVKREPTIFQYNYMHDLESVWMMGIWAILSLEKHPIKKEDIRSVYKNAHKRREKLKEIFYGYYKRFQIIKEPLLFEMEVRDVPDYFKPFVEALSKIGEKLEEEYRTKEKNEDELPIMWDEDSKIYEVILDILETNGKDMEKFTLFNTQHWPWLGYNTSSSYNWIEIIYKDRL</sequence>
<protein>
    <recommendedName>
        <fullName evidence="1">Fungal-type protein kinase domain-containing protein</fullName>
    </recommendedName>
</protein>
<name>A0A286UP53_9AGAM</name>
<dbReference type="EMBL" id="NBII01000003">
    <property type="protein sequence ID" value="PAV21358.1"/>
    <property type="molecule type" value="Genomic_DNA"/>
</dbReference>
<dbReference type="InterPro" id="IPR011009">
    <property type="entry name" value="Kinase-like_dom_sf"/>
</dbReference>
<reference evidence="2 3" key="1">
    <citation type="journal article" date="2017" name="Mol. Ecol.">
        <title>Comparative and population genomic landscape of Phellinus noxius: A hypervariable fungus causing root rot in trees.</title>
        <authorList>
            <person name="Chung C.L."/>
            <person name="Lee T.J."/>
            <person name="Akiba M."/>
            <person name="Lee H.H."/>
            <person name="Kuo T.H."/>
            <person name="Liu D."/>
            <person name="Ke H.M."/>
            <person name="Yokoi T."/>
            <person name="Roa M.B."/>
            <person name="Lu M.J."/>
            <person name="Chang Y.Y."/>
            <person name="Ann P.J."/>
            <person name="Tsai J.N."/>
            <person name="Chen C.Y."/>
            <person name="Tzean S.S."/>
            <person name="Ota Y."/>
            <person name="Hattori T."/>
            <person name="Sahashi N."/>
            <person name="Liou R.F."/>
            <person name="Kikuchi T."/>
            <person name="Tsai I.J."/>
        </authorList>
    </citation>
    <scope>NUCLEOTIDE SEQUENCE [LARGE SCALE GENOMIC DNA]</scope>
    <source>
        <strain evidence="2 3">FFPRI411160</strain>
    </source>
</reference>
<dbReference type="InterPro" id="IPR040976">
    <property type="entry name" value="Pkinase_fungal"/>
</dbReference>
<evidence type="ECO:0000313" key="3">
    <source>
        <dbReference type="Proteomes" id="UP000217199"/>
    </source>
</evidence>
<dbReference type="PANTHER" id="PTHR38248">
    <property type="entry name" value="FUNK1 6"/>
    <property type="match status" value="1"/>
</dbReference>
<dbReference type="STRING" id="2282107.A0A286UP53"/>
<feature type="domain" description="Fungal-type protein kinase" evidence="1">
    <location>
        <begin position="95"/>
        <end position="512"/>
    </location>
</feature>
<comment type="caution">
    <text evidence="2">The sequence shown here is derived from an EMBL/GenBank/DDBJ whole genome shotgun (WGS) entry which is preliminary data.</text>
</comment>
<dbReference type="PANTHER" id="PTHR38248:SF2">
    <property type="entry name" value="FUNK1 11"/>
    <property type="match status" value="1"/>
</dbReference>
<dbReference type="Proteomes" id="UP000217199">
    <property type="component" value="Unassembled WGS sequence"/>
</dbReference>
<organism evidence="2 3">
    <name type="scientific">Pyrrhoderma noxium</name>
    <dbReference type="NCBI Taxonomy" id="2282107"/>
    <lineage>
        <taxon>Eukaryota</taxon>
        <taxon>Fungi</taxon>
        <taxon>Dikarya</taxon>
        <taxon>Basidiomycota</taxon>
        <taxon>Agaricomycotina</taxon>
        <taxon>Agaricomycetes</taxon>
        <taxon>Hymenochaetales</taxon>
        <taxon>Hymenochaetaceae</taxon>
        <taxon>Pyrrhoderma</taxon>
    </lineage>
</organism>
<proteinExistence type="predicted"/>
<dbReference type="AlphaFoldDB" id="A0A286UP53"/>
<evidence type="ECO:0000313" key="2">
    <source>
        <dbReference type="EMBL" id="PAV21358.1"/>
    </source>
</evidence>
<dbReference type="Gene3D" id="1.10.510.10">
    <property type="entry name" value="Transferase(Phosphotransferase) domain 1"/>
    <property type="match status" value="1"/>
</dbReference>
<dbReference type="OrthoDB" id="3260094at2759"/>
<dbReference type="InParanoid" id="A0A286UP53"/>
<evidence type="ECO:0000259" key="1">
    <source>
        <dbReference type="Pfam" id="PF17667"/>
    </source>
</evidence>
<accession>A0A286UP53</accession>
<dbReference type="Pfam" id="PF17667">
    <property type="entry name" value="Pkinase_fungal"/>
    <property type="match status" value="1"/>
</dbReference>